<name>A0ABD2XP08_9HYME</name>
<dbReference type="SUPFAM" id="SSF54695">
    <property type="entry name" value="POZ domain"/>
    <property type="match status" value="1"/>
</dbReference>
<dbReference type="CDD" id="cd14733">
    <property type="entry name" value="BACK"/>
    <property type="match status" value="1"/>
</dbReference>
<evidence type="ECO:0000313" key="3">
    <source>
        <dbReference type="Proteomes" id="UP001627154"/>
    </source>
</evidence>
<reference evidence="2 3" key="1">
    <citation type="journal article" date="2024" name="bioRxiv">
        <title>A reference genome for Trichogramma kaykai: A tiny desert-dwelling parasitoid wasp with competing sex-ratio distorters.</title>
        <authorList>
            <person name="Culotta J."/>
            <person name="Lindsey A.R."/>
        </authorList>
    </citation>
    <scope>NUCLEOTIDE SEQUENCE [LARGE SCALE GENOMIC DNA]</scope>
    <source>
        <strain evidence="2 3">KSX58</strain>
    </source>
</reference>
<dbReference type="Pfam" id="PF00651">
    <property type="entry name" value="BTB"/>
    <property type="match status" value="1"/>
</dbReference>
<dbReference type="Proteomes" id="UP001627154">
    <property type="component" value="Unassembled WGS sequence"/>
</dbReference>
<feature type="domain" description="BTB" evidence="1">
    <location>
        <begin position="178"/>
        <end position="246"/>
    </location>
</feature>
<dbReference type="EMBL" id="JBJJXI010000019">
    <property type="protein sequence ID" value="KAL3406468.1"/>
    <property type="molecule type" value="Genomic_DNA"/>
</dbReference>
<dbReference type="InterPro" id="IPR011333">
    <property type="entry name" value="SKP1/BTB/POZ_sf"/>
</dbReference>
<comment type="caution">
    <text evidence="2">The sequence shown here is derived from an EMBL/GenBank/DDBJ whole genome shotgun (WGS) entry which is preliminary data.</text>
</comment>
<keyword evidence="3" id="KW-1185">Reference proteome</keyword>
<gene>
    <name evidence="2" type="ORF">TKK_001785</name>
</gene>
<accession>A0ABD2XP08</accession>
<dbReference type="AlphaFoldDB" id="A0ABD2XP08"/>
<dbReference type="SMART" id="SM00225">
    <property type="entry name" value="BTB"/>
    <property type="match status" value="1"/>
</dbReference>
<dbReference type="InterPro" id="IPR000210">
    <property type="entry name" value="BTB/POZ_dom"/>
</dbReference>
<organism evidence="2 3">
    <name type="scientific">Trichogramma kaykai</name>
    <dbReference type="NCBI Taxonomy" id="54128"/>
    <lineage>
        <taxon>Eukaryota</taxon>
        <taxon>Metazoa</taxon>
        <taxon>Ecdysozoa</taxon>
        <taxon>Arthropoda</taxon>
        <taxon>Hexapoda</taxon>
        <taxon>Insecta</taxon>
        <taxon>Pterygota</taxon>
        <taxon>Neoptera</taxon>
        <taxon>Endopterygota</taxon>
        <taxon>Hymenoptera</taxon>
        <taxon>Apocrita</taxon>
        <taxon>Proctotrupomorpha</taxon>
        <taxon>Chalcidoidea</taxon>
        <taxon>Trichogrammatidae</taxon>
        <taxon>Trichogramma</taxon>
    </lineage>
</organism>
<dbReference type="PANTHER" id="PTHR24413">
    <property type="entry name" value="SPECKLE-TYPE POZ PROTEIN"/>
    <property type="match status" value="1"/>
</dbReference>
<dbReference type="PROSITE" id="PS50097">
    <property type="entry name" value="BTB"/>
    <property type="match status" value="1"/>
</dbReference>
<dbReference type="Gene3D" id="6.10.250.3030">
    <property type="match status" value="1"/>
</dbReference>
<sequence>MSSSNKVTCYTDIDTDKCDFTWVIDNVALIWNNGFRTIISPVFNVGPDNEKQFKLKLYADTKIIQGVRVNHAILFIFCEKGVPSSLSFGCKLSVSKDNVIAYKNNSISGISNGYVSELFAIPIKDMNKLISSASTVIFRCELSFSKGAQKDLLSYEFVDANEVPKLKFDSVLFDEKLSDVKLRTACGKEIPAHRVVLAAASSVFNAMFSHSMLKNNSQLVNMTDVGYEAASEMLRYIYTGSFETEELSVIADLLAAADKYQLEGLKHKCEKTLGSKLTAGNCMEILRMADKYSASSLKNKIIDFIKLRINVHLDSDDIGDMILNGTISIKMT</sequence>
<evidence type="ECO:0000259" key="1">
    <source>
        <dbReference type="PROSITE" id="PS50097"/>
    </source>
</evidence>
<protein>
    <recommendedName>
        <fullName evidence="1">BTB domain-containing protein</fullName>
    </recommendedName>
</protein>
<dbReference type="Gene3D" id="3.30.710.10">
    <property type="entry name" value="Potassium Channel Kv1.1, Chain A"/>
    <property type="match status" value="1"/>
</dbReference>
<proteinExistence type="predicted"/>
<evidence type="ECO:0000313" key="2">
    <source>
        <dbReference type="EMBL" id="KAL3406468.1"/>
    </source>
</evidence>